<protein>
    <submittedName>
        <fullName evidence="2">Ricin B-like lectins</fullName>
    </submittedName>
    <submittedName>
        <fullName evidence="3">Ricin_B-like lectins</fullName>
    </submittedName>
</protein>
<reference evidence="2" key="1">
    <citation type="submission" date="2023-06" db="EMBL/GenBank/DDBJ databases">
        <authorList>
            <person name="Kurt Z."/>
        </authorList>
    </citation>
    <scope>NUCLEOTIDE SEQUENCE</scope>
</reference>
<evidence type="ECO:0000313" key="4">
    <source>
        <dbReference type="EMBL" id="CAL6111376.1"/>
    </source>
</evidence>
<dbReference type="SUPFAM" id="SSF50370">
    <property type="entry name" value="Ricin B-like lectins"/>
    <property type="match status" value="1"/>
</dbReference>
<sequence length="112" mass="13113">MFRIIHVKSGLCVKPQMHEVHSKFSLESQISSAELFKTTDSYFIHESSQLVLGVNDEKQLELQEMKKFNPKQKWTVEGDFIVNCYFDEAIQEDMTIKECTGSTNEKFRIQME</sequence>
<gene>
    <name evidence="1" type="ORF">HINF_LOCUS4800</name>
    <name evidence="2" type="ORF">HINF_LOCUS59632</name>
    <name evidence="3" type="ORF">HINF_LOCUS63494</name>
    <name evidence="4" type="ORF">HINF_LOCUS76367</name>
</gene>
<evidence type="ECO:0000313" key="2">
    <source>
        <dbReference type="EMBL" id="CAI9971987.1"/>
    </source>
</evidence>
<evidence type="ECO:0000313" key="1">
    <source>
        <dbReference type="EMBL" id="CAI9917155.1"/>
    </source>
</evidence>
<comment type="caution">
    <text evidence="2">The sequence shown here is derived from an EMBL/GenBank/DDBJ whole genome shotgun (WGS) entry which is preliminary data.</text>
</comment>
<proteinExistence type="predicted"/>
<dbReference type="EMBL" id="CAXDID020000706">
    <property type="protein sequence ID" value="CAL6111376.1"/>
    <property type="molecule type" value="Genomic_DNA"/>
</dbReference>
<organism evidence="2">
    <name type="scientific">Hexamita inflata</name>
    <dbReference type="NCBI Taxonomy" id="28002"/>
    <lineage>
        <taxon>Eukaryota</taxon>
        <taxon>Metamonada</taxon>
        <taxon>Diplomonadida</taxon>
        <taxon>Hexamitidae</taxon>
        <taxon>Hexamitinae</taxon>
        <taxon>Hexamita</taxon>
    </lineage>
</organism>
<dbReference type="EMBL" id="CATOUU010001100">
    <property type="protein sequence ID" value="CAI9971987.1"/>
    <property type="molecule type" value="Genomic_DNA"/>
</dbReference>
<dbReference type="Gene3D" id="2.80.10.50">
    <property type="match status" value="1"/>
</dbReference>
<dbReference type="AlphaFoldDB" id="A0AA86RFH9"/>
<evidence type="ECO:0000313" key="3">
    <source>
        <dbReference type="EMBL" id="CAL6087119.1"/>
    </source>
</evidence>
<keyword evidence="5" id="KW-1185">Reference proteome</keyword>
<evidence type="ECO:0000313" key="5">
    <source>
        <dbReference type="Proteomes" id="UP001642409"/>
    </source>
</evidence>
<dbReference type="EMBL" id="CATOUU010000121">
    <property type="protein sequence ID" value="CAI9917155.1"/>
    <property type="molecule type" value="Genomic_DNA"/>
</dbReference>
<dbReference type="EMBL" id="CAXDID020000398">
    <property type="protein sequence ID" value="CAL6087119.1"/>
    <property type="molecule type" value="Genomic_DNA"/>
</dbReference>
<reference evidence="3 5" key="2">
    <citation type="submission" date="2024-07" db="EMBL/GenBank/DDBJ databases">
        <authorList>
            <person name="Akdeniz Z."/>
        </authorList>
    </citation>
    <scope>NUCLEOTIDE SEQUENCE [LARGE SCALE GENOMIC DNA]</scope>
</reference>
<accession>A0AA86RFH9</accession>
<name>A0AA86RFH9_9EUKA</name>
<dbReference type="Proteomes" id="UP001642409">
    <property type="component" value="Unassembled WGS sequence"/>
</dbReference>
<dbReference type="InterPro" id="IPR035992">
    <property type="entry name" value="Ricin_B-like_lectins"/>
</dbReference>